<gene>
    <name evidence="7" type="ORF">Sango_2040300</name>
</gene>
<feature type="compositionally biased region" description="Polar residues" evidence="5">
    <location>
        <begin position="602"/>
        <end position="612"/>
    </location>
</feature>
<feature type="compositionally biased region" description="Acidic residues" evidence="5">
    <location>
        <begin position="17"/>
        <end position="31"/>
    </location>
</feature>
<reference evidence="7" key="2">
    <citation type="journal article" date="2024" name="Plant">
        <title>Genomic evolution and insights into agronomic trait innovations of Sesamum species.</title>
        <authorList>
            <person name="Miao H."/>
            <person name="Wang L."/>
            <person name="Qu L."/>
            <person name="Liu H."/>
            <person name="Sun Y."/>
            <person name="Le M."/>
            <person name="Wang Q."/>
            <person name="Wei S."/>
            <person name="Zheng Y."/>
            <person name="Lin W."/>
            <person name="Duan Y."/>
            <person name="Cao H."/>
            <person name="Xiong S."/>
            <person name="Wang X."/>
            <person name="Wei L."/>
            <person name="Li C."/>
            <person name="Ma Q."/>
            <person name="Ju M."/>
            <person name="Zhao R."/>
            <person name="Li G."/>
            <person name="Mu C."/>
            <person name="Tian Q."/>
            <person name="Mei H."/>
            <person name="Zhang T."/>
            <person name="Gao T."/>
            <person name="Zhang H."/>
        </authorList>
    </citation>
    <scope>NUCLEOTIDE SEQUENCE</scope>
    <source>
        <strain evidence="7">K16</strain>
    </source>
</reference>
<feature type="domain" description="SWIM-type" evidence="6">
    <location>
        <begin position="402"/>
        <end position="434"/>
    </location>
</feature>
<evidence type="ECO:0000256" key="5">
    <source>
        <dbReference type="SAM" id="MobiDB-lite"/>
    </source>
</evidence>
<dbReference type="PROSITE" id="PS50966">
    <property type="entry name" value="ZF_SWIM"/>
    <property type="match status" value="1"/>
</dbReference>
<dbReference type="GO" id="GO:0008270">
    <property type="term" value="F:zinc ion binding"/>
    <property type="evidence" value="ECO:0007669"/>
    <property type="project" value="UniProtKB-KW"/>
</dbReference>
<dbReference type="PANTHER" id="PTHR31973:SF187">
    <property type="entry name" value="MUTATOR TRANSPOSASE MUDRA PROTEIN"/>
    <property type="match status" value="1"/>
</dbReference>
<feature type="region of interest" description="Disordered" evidence="5">
    <location>
        <begin position="484"/>
        <end position="504"/>
    </location>
</feature>
<dbReference type="InterPro" id="IPR007527">
    <property type="entry name" value="Znf_SWIM"/>
</dbReference>
<dbReference type="Pfam" id="PF04434">
    <property type="entry name" value="SWIM"/>
    <property type="match status" value="1"/>
</dbReference>
<feature type="compositionally biased region" description="Basic residues" evidence="5">
    <location>
        <begin position="486"/>
        <end position="495"/>
    </location>
</feature>
<evidence type="ECO:0000256" key="4">
    <source>
        <dbReference type="PROSITE-ProRule" id="PRU00325"/>
    </source>
</evidence>
<reference evidence="7" key="1">
    <citation type="submission" date="2020-06" db="EMBL/GenBank/DDBJ databases">
        <authorList>
            <person name="Li T."/>
            <person name="Hu X."/>
            <person name="Zhang T."/>
            <person name="Song X."/>
            <person name="Zhang H."/>
            <person name="Dai N."/>
            <person name="Sheng W."/>
            <person name="Hou X."/>
            <person name="Wei L."/>
        </authorList>
    </citation>
    <scope>NUCLEOTIDE SEQUENCE</scope>
    <source>
        <strain evidence="7">K16</strain>
        <tissue evidence="7">Leaf</tissue>
    </source>
</reference>
<evidence type="ECO:0000256" key="2">
    <source>
        <dbReference type="ARBA" id="ARBA00022771"/>
    </source>
</evidence>
<evidence type="ECO:0000313" key="8">
    <source>
        <dbReference type="Proteomes" id="UP001289374"/>
    </source>
</evidence>
<keyword evidence="8" id="KW-1185">Reference proteome</keyword>
<evidence type="ECO:0000259" key="6">
    <source>
        <dbReference type="PROSITE" id="PS50966"/>
    </source>
</evidence>
<keyword evidence="1" id="KW-0479">Metal-binding</keyword>
<keyword evidence="2 4" id="KW-0863">Zinc-finger</keyword>
<dbReference type="InterPro" id="IPR006564">
    <property type="entry name" value="Znf_PMZ"/>
</dbReference>
<feature type="compositionally biased region" description="Basic and acidic residues" evidence="5">
    <location>
        <begin position="65"/>
        <end position="75"/>
    </location>
</feature>
<feature type="compositionally biased region" description="Basic residues" evidence="5">
    <location>
        <begin position="1"/>
        <end position="11"/>
    </location>
</feature>
<feature type="region of interest" description="Disordered" evidence="5">
    <location>
        <begin position="547"/>
        <end position="652"/>
    </location>
</feature>
<evidence type="ECO:0000256" key="1">
    <source>
        <dbReference type="ARBA" id="ARBA00022723"/>
    </source>
</evidence>
<dbReference type="PANTHER" id="PTHR31973">
    <property type="entry name" value="POLYPROTEIN, PUTATIVE-RELATED"/>
    <property type="match status" value="1"/>
</dbReference>
<feature type="compositionally biased region" description="Basic and acidic residues" evidence="5">
    <location>
        <begin position="630"/>
        <end position="644"/>
    </location>
</feature>
<proteinExistence type="predicted"/>
<feature type="compositionally biased region" description="Basic and acidic residues" evidence="5">
    <location>
        <begin position="44"/>
        <end position="55"/>
    </location>
</feature>
<protein>
    <recommendedName>
        <fullName evidence="6">SWIM-type domain-containing protein</fullName>
    </recommendedName>
</protein>
<accession>A0AAE1WFV5</accession>
<feature type="compositionally biased region" description="Polar residues" evidence="5">
    <location>
        <begin position="32"/>
        <end position="41"/>
    </location>
</feature>
<dbReference type="SMART" id="SM00575">
    <property type="entry name" value="ZnF_PMZ"/>
    <property type="match status" value="1"/>
</dbReference>
<sequence>MRLRVLKKRGGSKNEIEGSEEVEGSENEELSQTEGTQSGESESWDEKKSGEKSDETGDEISNYISDDHCESKNESDSDFEDDPLQGSLNRDAVLADDGVTFQIKTYVPNHTCVRSDATKEASVEWIAAKIENVLRKNPGMKLSGIKNELKKYGVNPQYMQIYRARKKAMGSIEGCHAESFGRGVLLAAIGLDGNNGLFPVAFAIAESKCKESWGFFFENLSIMLSGFSYDKPWTFMSDRQKEVRKAYLCQFQRAVCRSSTKEYFWQAARSYNVAGFNFALHKIKELKPVAYDWLLKIPVEMWSRHAFDGRLKNDHVKNNISESFNHLGWDLRSKPVLTLVDGLRTKLMCRLQKRKLKGLKMSVDLVPTVVKELNKIKEESRKCHLLVAGEHEFEVQDQNINYVVNLRTRTCNCRVWDVSGIPCKHVALGIFHRRDSLESFCDSRFSKENYIKAYNYCIDPVPDPTFWPQDLEVEPTNLLPPIVRRMPGKPKKNRRKEPGEAPNVVRRSNMVRCKVCNDLEHNKRTCPVSQYKGKDLELDIPLAQLASRKRKTKGSSSQFVAPTKTNKKTKAKSLSQPVPKPPISSSQPLPNTEHGPSMHVAGSTSQPPSNSGAAYLTPSFWRGLGVSPQREIRSKNNQDAKEVNPYEACKQQ</sequence>
<feature type="region of interest" description="Disordered" evidence="5">
    <location>
        <begin position="1"/>
        <end position="86"/>
    </location>
</feature>
<dbReference type="EMBL" id="JACGWL010000011">
    <property type="protein sequence ID" value="KAK4392625.1"/>
    <property type="molecule type" value="Genomic_DNA"/>
</dbReference>
<evidence type="ECO:0000256" key="3">
    <source>
        <dbReference type="ARBA" id="ARBA00022833"/>
    </source>
</evidence>
<organism evidence="7 8">
    <name type="scientific">Sesamum angolense</name>
    <dbReference type="NCBI Taxonomy" id="2727404"/>
    <lineage>
        <taxon>Eukaryota</taxon>
        <taxon>Viridiplantae</taxon>
        <taxon>Streptophyta</taxon>
        <taxon>Embryophyta</taxon>
        <taxon>Tracheophyta</taxon>
        <taxon>Spermatophyta</taxon>
        <taxon>Magnoliopsida</taxon>
        <taxon>eudicotyledons</taxon>
        <taxon>Gunneridae</taxon>
        <taxon>Pentapetalae</taxon>
        <taxon>asterids</taxon>
        <taxon>lamiids</taxon>
        <taxon>Lamiales</taxon>
        <taxon>Pedaliaceae</taxon>
        <taxon>Sesamum</taxon>
    </lineage>
</organism>
<comment type="caution">
    <text evidence="7">The sequence shown here is derived from an EMBL/GenBank/DDBJ whole genome shotgun (WGS) entry which is preliminary data.</text>
</comment>
<dbReference type="Proteomes" id="UP001289374">
    <property type="component" value="Unassembled WGS sequence"/>
</dbReference>
<name>A0AAE1WFV5_9LAMI</name>
<evidence type="ECO:0000313" key="7">
    <source>
        <dbReference type="EMBL" id="KAK4392625.1"/>
    </source>
</evidence>
<dbReference type="AlphaFoldDB" id="A0AAE1WFV5"/>
<keyword evidence="3" id="KW-0862">Zinc</keyword>